<feature type="region of interest" description="Disordered" evidence="2">
    <location>
        <begin position="220"/>
        <end position="270"/>
    </location>
</feature>
<keyword evidence="1" id="KW-0479">Metal-binding</keyword>
<feature type="region of interest" description="Disordered" evidence="2">
    <location>
        <begin position="111"/>
        <end position="164"/>
    </location>
</feature>
<evidence type="ECO:0000256" key="2">
    <source>
        <dbReference type="SAM" id="MobiDB-lite"/>
    </source>
</evidence>
<comment type="caution">
    <text evidence="4">The sequence shown here is derived from an EMBL/GenBank/DDBJ whole genome shotgun (WGS) entry which is preliminary data.</text>
</comment>
<dbReference type="InterPro" id="IPR001878">
    <property type="entry name" value="Znf_CCHC"/>
</dbReference>
<evidence type="ECO:0000259" key="3">
    <source>
        <dbReference type="PROSITE" id="PS50158"/>
    </source>
</evidence>
<feature type="compositionally biased region" description="Polar residues" evidence="2">
    <location>
        <begin position="146"/>
        <end position="164"/>
    </location>
</feature>
<accession>A0A445E6Q2</accession>
<protein>
    <recommendedName>
        <fullName evidence="3">CCHC-type domain-containing protein</fullName>
    </recommendedName>
</protein>
<name>A0A445E6Q2_ARAHY</name>
<keyword evidence="5" id="KW-1185">Reference proteome</keyword>
<gene>
    <name evidence="4" type="ORF">Ahy_A02g005404</name>
</gene>
<feature type="domain" description="CCHC-type" evidence="3">
    <location>
        <begin position="104"/>
        <end position="118"/>
    </location>
</feature>
<dbReference type="Proteomes" id="UP000289738">
    <property type="component" value="Chromosome A02"/>
</dbReference>
<keyword evidence="1" id="KW-0862">Zinc</keyword>
<evidence type="ECO:0000256" key="1">
    <source>
        <dbReference type="PROSITE-ProRule" id="PRU00047"/>
    </source>
</evidence>
<dbReference type="GO" id="GO:0008270">
    <property type="term" value="F:zinc ion binding"/>
    <property type="evidence" value="ECO:0007669"/>
    <property type="project" value="UniProtKB-KW"/>
</dbReference>
<evidence type="ECO:0000313" key="4">
    <source>
        <dbReference type="EMBL" id="RYR71111.1"/>
    </source>
</evidence>
<feature type="compositionally biased region" description="Low complexity" evidence="2">
    <location>
        <begin position="120"/>
        <end position="145"/>
    </location>
</feature>
<sequence length="270" mass="29680">MNDFCFIGLPCVHALAAIARRGDRPETYVHPLLKIRAVLATYQHCIQPVNSEEYWEKTIYMNPIPPKLKRPVGRPVKRRRKEPFEIEASRTNGTKVKKTFRVTCSKCGETGHNYKTCKGPPATTTRRPTNPNRRTTSRAGSSSGTLNQNAEEVNVSQSAPQAQSVNVNAHQVLSETPNSGLMPNVVTITSPSLQGQANFQVPIPPSARAKQPIIRPYKPPPIQSSTPPPIPPPTTTGGISAETMATASKGTASRMFQFIPNPDFKHPRKK</sequence>
<organism evidence="4 5">
    <name type="scientific">Arachis hypogaea</name>
    <name type="common">Peanut</name>
    <dbReference type="NCBI Taxonomy" id="3818"/>
    <lineage>
        <taxon>Eukaryota</taxon>
        <taxon>Viridiplantae</taxon>
        <taxon>Streptophyta</taxon>
        <taxon>Embryophyta</taxon>
        <taxon>Tracheophyta</taxon>
        <taxon>Spermatophyta</taxon>
        <taxon>Magnoliopsida</taxon>
        <taxon>eudicotyledons</taxon>
        <taxon>Gunneridae</taxon>
        <taxon>Pentapetalae</taxon>
        <taxon>rosids</taxon>
        <taxon>fabids</taxon>
        <taxon>Fabales</taxon>
        <taxon>Fabaceae</taxon>
        <taxon>Papilionoideae</taxon>
        <taxon>50 kb inversion clade</taxon>
        <taxon>dalbergioids sensu lato</taxon>
        <taxon>Dalbergieae</taxon>
        <taxon>Pterocarpus clade</taxon>
        <taxon>Arachis</taxon>
    </lineage>
</organism>
<dbReference type="AlphaFoldDB" id="A0A445E6Q2"/>
<dbReference type="STRING" id="3818.A0A445E6Q2"/>
<dbReference type="GO" id="GO:0003676">
    <property type="term" value="F:nucleic acid binding"/>
    <property type="evidence" value="ECO:0007669"/>
    <property type="project" value="InterPro"/>
</dbReference>
<dbReference type="EMBL" id="SDMP01000002">
    <property type="protein sequence ID" value="RYR71111.1"/>
    <property type="molecule type" value="Genomic_DNA"/>
</dbReference>
<proteinExistence type="predicted"/>
<evidence type="ECO:0000313" key="5">
    <source>
        <dbReference type="Proteomes" id="UP000289738"/>
    </source>
</evidence>
<dbReference type="PROSITE" id="PS50158">
    <property type="entry name" value="ZF_CCHC"/>
    <property type="match status" value="1"/>
</dbReference>
<keyword evidence="1" id="KW-0863">Zinc-finger</keyword>
<feature type="compositionally biased region" description="Pro residues" evidence="2">
    <location>
        <begin position="220"/>
        <end position="234"/>
    </location>
</feature>
<reference evidence="4 5" key="1">
    <citation type="submission" date="2019-01" db="EMBL/GenBank/DDBJ databases">
        <title>Sequencing of cultivated peanut Arachis hypogaea provides insights into genome evolution and oil improvement.</title>
        <authorList>
            <person name="Chen X."/>
        </authorList>
    </citation>
    <scope>NUCLEOTIDE SEQUENCE [LARGE SCALE GENOMIC DNA]</scope>
    <source>
        <strain evidence="5">cv. Fuhuasheng</strain>
        <tissue evidence="4">Leaves</tissue>
    </source>
</reference>